<organism evidence="1 2">
    <name type="scientific">Pyrococcus horikoshii</name>
    <dbReference type="NCBI Taxonomy" id="53953"/>
    <lineage>
        <taxon>Archaea</taxon>
        <taxon>Methanobacteriati</taxon>
        <taxon>Methanobacteriota</taxon>
        <taxon>Thermococci</taxon>
        <taxon>Thermococcales</taxon>
        <taxon>Thermococcaceae</taxon>
        <taxon>Pyrococcus</taxon>
    </lineage>
</organism>
<dbReference type="AlphaFoldDB" id="A0A832WGQ9"/>
<reference evidence="1" key="1">
    <citation type="journal article" date="2020" name="bioRxiv">
        <title>A rank-normalized archaeal taxonomy based on genome phylogeny resolves widespread incomplete and uneven classifications.</title>
        <authorList>
            <person name="Rinke C."/>
            <person name="Chuvochina M."/>
            <person name="Mussig A.J."/>
            <person name="Chaumeil P.-A."/>
            <person name="Waite D.W."/>
            <person name="Whitman W.B."/>
            <person name="Parks D.H."/>
            <person name="Hugenholtz P."/>
        </authorList>
    </citation>
    <scope>NUCLEOTIDE SEQUENCE</scope>
    <source>
        <strain evidence="1">UBA8834</strain>
    </source>
</reference>
<dbReference type="RefSeq" id="WP_010885450.1">
    <property type="nucleotide sequence ID" value="NZ_DUJN01000002.1"/>
</dbReference>
<comment type="caution">
    <text evidence="1">The sequence shown here is derived from an EMBL/GenBank/DDBJ whole genome shotgun (WGS) entry which is preliminary data.</text>
</comment>
<dbReference type="OMA" id="VLYPYRI"/>
<evidence type="ECO:0000313" key="1">
    <source>
        <dbReference type="EMBL" id="HII60365.1"/>
    </source>
</evidence>
<sequence length="154" mass="18529">MIVKVMKPVFKLSEESSAKFILYPYWIFQLRLFYKRLGMRDRVIDYFAYVDAYRLGVERGDRLIEIEEWDVPKNTIMEFLVDEEEARKKAIESAIIWGNSRIISWWLPRVEIVRKEKVYKVFWIGNEFIVDSLTGEKYAIKELRKIYKGSNIKS</sequence>
<proteinExistence type="predicted"/>
<gene>
    <name evidence="1" type="ORF">HA331_01135</name>
</gene>
<dbReference type="GeneID" id="1443688"/>
<dbReference type="EMBL" id="DUJN01000002">
    <property type="protein sequence ID" value="HII60365.1"/>
    <property type="molecule type" value="Genomic_DNA"/>
</dbReference>
<evidence type="ECO:0000313" key="2">
    <source>
        <dbReference type="Proteomes" id="UP000617544"/>
    </source>
</evidence>
<dbReference type="Proteomes" id="UP000617544">
    <property type="component" value="Unassembled WGS sequence"/>
</dbReference>
<protein>
    <submittedName>
        <fullName evidence="1">Uncharacterized protein</fullName>
    </submittedName>
</protein>
<accession>A0A832WGQ9</accession>
<name>A0A832WGQ9_PYRHR</name>